<name>A0A0F9C1G6_9ZZZZ</name>
<protein>
    <recommendedName>
        <fullName evidence="1">UBC core domain-containing protein</fullName>
    </recommendedName>
</protein>
<evidence type="ECO:0000313" key="2">
    <source>
        <dbReference type="EMBL" id="KKL20082.1"/>
    </source>
</evidence>
<dbReference type="InterPro" id="IPR000608">
    <property type="entry name" value="UBC"/>
</dbReference>
<organism evidence="2">
    <name type="scientific">marine sediment metagenome</name>
    <dbReference type="NCBI Taxonomy" id="412755"/>
    <lineage>
        <taxon>unclassified sequences</taxon>
        <taxon>metagenomes</taxon>
        <taxon>ecological metagenomes</taxon>
    </lineage>
</organism>
<proteinExistence type="predicted"/>
<dbReference type="InterPro" id="IPR016135">
    <property type="entry name" value="UBQ-conjugating_enzyme/RWD"/>
</dbReference>
<comment type="caution">
    <text evidence="2">The sequence shown here is derived from an EMBL/GenBank/DDBJ whole genome shotgun (WGS) entry which is preliminary data.</text>
</comment>
<dbReference type="Gene3D" id="3.10.110.10">
    <property type="entry name" value="Ubiquitin Conjugating Enzyme"/>
    <property type="match status" value="1"/>
</dbReference>
<sequence length="31" mass="3507">RSVDHLRLTIIGKKGTPYGGGKYVFEIKFPE</sequence>
<dbReference type="SUPFAM" id="SSF54495">
    <property type="entry name" value="UBC-like"/>
    <property type="match status" value="1"/>
</dbReference>
<accession>A0A0F9C1G6</accession>
<feature type="non-terminal residue" evidence="2">
    <location>
        <position position="1"/>
    </location>
</feature>
<dbReference type="CDD" id="cd00195">
    <property type="entry name" value="UBCc_UEV"/>
    <property type="match status" value="1"/>
</dbReference>
<dbReference type="AlphaFoldDB" id="A0A0F9C1G6"/>
<gene>
    <name evidence="2" type="ORF">LCGC14_2459050</name>
</gene>
<dbReference type="PROSITE" id="PS50127">
    <property type="entry name" value="UBC_2"/>
    <property type="match status" value="1"/>
</dbReference>
<feature type="domain" description="UBC core" evidence="1">
    <location>
        <begin position="1"/>
        <end position="31"/>
    </location>
</feature>
<reference evidence="2" key="1">
    <citation type="journal article" date="2015" name="Nature">
        <title>Complex archaea that bridge the gap between prokaryotes and eukaryotes.</title>
        <authorList>
            <person name="Spang A."/>
            <person name="Saw J.H."/>
            <person name="Jorgensen S.L."/>
            <person name="Zaremba-Niedzwiedzka K."/>
            <person name="Martijn J."/>
            <person name="Lind A.E."/>
            <person name="van Eijk R."/>
            <person name="Schleper C."/>
            <person name="Guy L."/>
            <person name="Ettema T.J."/>
        </authorList>
    </citation>
    <scope>NUCLEOTIDE SEQUENCE</scope>
</reference>
<evidence type="ECO:0000259" key="1">
    <source>
        <dbReference type="PROSITE" id="PS50127"/>
    </source>
</evidence>
<dbReference type="EMBL" id="LAZR01038237">
    <property type="protein sequence ID" value="KKL20082.1"/>
    <property type="molecule type" value="Genomic_DNA"/>
</dbReference>